<dbReference type="Gene3D" id="1.10.260.40">
    <property type="entry name" value="lambda repressor-like DNA-binding domains"/>
    <property type="match status" value="1"/>
</dbReference>
<dbReference type="Pfam" id="PF13443">
    <property type="entry name" value="HTH_26"/>
    <property type="match status" value="1"/>
</dbReference>
<dbReference type="Proteomes" id="UP000297951">
    <property type="component" value="Unassembled WGS sequence"/>
</dbReference>
<proteinExistence type="predicted"/>
<dbReference type="RefSeq" id="WP_135011679.1">
    <property type="nucleotide sequence ID" value="NZ_JADGLK010000009.1"/>
</dbReference>
<feature type="domain" description="HTH cro/C1-type" evidence="1">
    <location>
        <begin position="18"/>
        <end position="72"/>
    </location>
</feature>
<protein>
    <submittedName>
        <fullName evidence="2">XRE family transcriptional regulator</fullName>
    </submittedName>
</protein>
<accession>A0A4Y9F4Y0</accession>
<dbReference type="InterPro" id="IPR001387">
    <property type="entry name" value="Cro/C1-type_HTH"/>
</dbReference>
<dbReference type="CDD" id="cd00093">
    <property type="entry name" value="HTH_XRE"/>
    <property type="match status" value="1"/>
</dbReference>
<name>A0A4Y9F4Y0_9MICC</name>
<sequence length="124" mass="13161">MHTSVKPLGVNQVITREIKSALSREGLSQKELANRLGISAGSVSLKMRAEVSFTMNELLSIAGILNLSLSELLGDSLLLSRVPTPEYMEDEKGEKKVAPVGFIPNGTTYQMVAGAGFEPAASGL</sequence>
<gene>
    <name evidence="2" type="ORF">E4U03_03640</name>
</gene>
<dbReference type="SMART" id="SM00530">
    <property type="entry name" value="HTH_XRE"/>
    <property type="match status" value="1"/>
</dbReference>
<dbReference type="SUPFAM" id="SSF47413">
    <property type="entry name" value="lambda repressor-like DNA-binding domains"/>
    <property type="match status" value="1"/>
</dbReference>
<evidence type="ECO:0000259" key="1">
    <source>
        <dbReference type="PROSITE" id="PS50943"/>
    </source>
</evidence>
<dbReference type="GO" id="GO:0003677">
    <property type="term" value="F:DNA binding"/>
    <property type="evidence" value="ECO:0007669"/>
    <property type="project" value="InterPro"/>
</dbReference>
<dbReference type="EMBL" id="SPQC01000009">
    <property type="protein sequence ID" value="TFU23274.1"/>
    <property type="molecule type" value="Genomic_DNA"/>
</dbReference>
<dbReference type="OrthoDB" id="4880423at2"/>
<reference evidence="2 3" key="1">
    <citation type="submission" date="2019-03" db="EMBL/GenBank/DDBJ databases">
        <title>Diversity of the mouse oral microbiome.</title>
        <authorList>
            <person name="Joseph S."/>
            <person name="Aduse-Opoku J."/>
            <person name="Curtis M."/>
            <person name="Wade W."/>
            <person name="Hashim A."/>
        </authorList>
    </citation>
    <scope>NUCLEOTIDE SEQUENCE [LARGE SCALE GENOMIC DNA]</scope>
    <source>
        <strain evidence="3">irhom_31</strain>
    </source>
</reference>
<comment type="caution">
    <text evidence="2">The sequence shown here is derived from an EMBL/GenBank/DDBJ whole genome shotgun (WGS) entry which is preliminary data.</text>
</comment>
<dbReference type="InterPro" id="IPR010982">
    <property type="entry name" value="Lambda_DNA-bd_dom_sf"/>
</dbReference>
<dbReference type="PROSITE" id="PS50943">
    <property type="entry name" value="HTH_CROC1"/>
    <property type="match status" value="1"/>
</dbReference>
<evidence type="ECO:0000313" key="3">
    <source>
        <dbReference type="Proteomes" id="UP000297951"/>
    </source>
</evidence>
<dbReference type="AlphaFoldDB" id="A0A4Y9F4Y0"/>
<evidence type="ECO:0000313" key="2">
    <source>
        <dbReference type="EMBL" id="TFU23274.1"/>
    </source>
</evidence>
<organism evidence="2 3">
    <name type="scientific">Rothia nasimurium</name>
    <dbReference type="NCBI Taxonomy" id="85336"/>
    <lineage>
        <taxon>Bacteria</taxon>
        <taxon>Bacillati</taxon>
        <taxon>Actinomycetota</taxon>
        <taxon>Actinomycetes</taxon>
        <taxon>Micrococcales</taxon>
        <taxon>Micrococcaceae</taxon>
        <taxon>Rothia</taxon>
    </lineage>
</organism>